<sequence length="248" mass="27577">MISGAWRVLACGTAAFFQLPRPPVNSVCRVEAYSSILRQPVAVVATVEKTVAEKAYYLNTTMAISLRHHLHLSLLLCWAVASSSMSNMGLTRVRRNFEFNIPGAKVGRVEVLWQGQWGTVCDQGFTKDDTKVVCRSLGLRNGWMVPFYSINREIVTGPVWLEKPSCQGDETWLGECPGASWGTSSCHHTRIVSIFCYDQGVKVRLAGGEQPETGRVEVRLGGQWGTICDDFFDHLDAQVSLRSQEEAY</sequence>
<protein>
    <recommendedName>
        <fullName evidence="10">SRCR domain-containing protein</fullName>
    </recommendedName>
</protein>
<dbReference type="PRINTS" id="PR00258">
    <property type="entry name" value="SPERACTRCPTR"/>
</dbReference>
<dbReference type="AlphaFoldDB" id="A0AAE1QGL5"/>
<feature type="domain" description="SRCR" evidence="10">
    <location>
        <begin position="203"/>
        <end position="248"/>
    </location>
</feature>
<keyword evidence="7 9" id="KW-1015">Disulfide bond</keyword>
<keyword evidence="2" id="KW-0812">Transmembrane</keyword>
<feature type="domain" description="SRCR" evidence="10">
    <location>
        <begin position="91"/>
        <end position="197"/>
    </location>
</feature>
<evidence type="ECO:0000259" key="10">
    <source>
        <dbReference type="PROSITE" id="PS50287"/>
    </source>
</evidence>
<gene>
    <name evidence="11" type="ORF">Pmani_003426</name>
</gene>
<evidence type="ECO:0000256" key="7">
    <source>
        <dbReference type="ARBA" id="ARBA00023157"/>
    </source>
</evidence>
<keyword evidence="6" id="KW-0472">Membrane</keyword>
<feature type="disulfide bond" evidence="9">
    <location>
        <begin position="166"/>
        <end position="176"/>
    </location>
</feature>
<dbReference type="GO" id="GO:0016020">
    <property type="term" value="C:membrane"/>
    <property type="evidence" value="ECO:0007669"/>
    <property type="project" value="UniProtKB-SubCell"/>
</dbReference>
<evidence type="ECO:0000256" key="2">
    <source>
        <dbReference type="ARBA" id="ARBA00022692"/>
    </source>
</evidence>
<evidence type="ECO:0000313" key="11">
    <source>
        <dbReference type="EMBL" id="KAK4326003.1"/>
    </source>
</evidence>
<dbReference type="Proteomes" id="UP001292094">
    <property type="component" value="Unassembled WGS sequence"/>
</dbReference>
<evidence type="ECO:0000313" key="12">
    <source>
        <dbReference type="Proteomes" id="UP001292094"/>
    </source>
</evidence>
<dbReference type="SUPFAM" id="SSF56487">
    <property type="entry name" value="SRCR-like"/>
    <property type="match status" value="2"/>
</dbReference>
<dbReference type="PANTHER" id="PTHR48071">
    <property type="entry name" value="SRCR DOMAIN-CONTAINING PROTEIN"/>
    <property type="match status" value="1"/>
</dbReference>
<evidence type="ECO:0000256" key="5">
    <source>
        <dbReference type="ARBA" id="ARBA00022989"/>
    </source>
</evidence>
<comment type="subcellular location">
    <subcellularLocation>
        <location evidence="1">Membrane</location>
        <topology evidence="1">Single-pass membrane protein</topology>
    </subcellularLocation>
</comment>
<dbReference type="EMBL" id="JAWZYT010000253">
    <property type="protein sequence ID" value="KAK4326003.1"/>
    <property type="molecule type" value="Genomic_DNA"/>
</dbReference>
<organism evidence="11 12">
    <name type="scientific">Petrolisthes manimaculis</name>
    <dbReference type="NCBI Taxonomy" id="1843537"/>
    <lineage>
        <taxon>Eukaryota</taxon>
        <taxon>Metazoa</taxon>
        <taxon>Ecdysozoa</taxon>
        <taxon>Arthropoda</taxon>
        <taxon>Crustacea</taxon>
        <taxon>Multicrustacea</taxon>
        <taxon>Malacostraca</taxon>
        <taxon>Eumalacostraca</taxon>
        <taxon>Eucarida</taxon>
        <taxon>Decapoda</taxon>
        <taxon>Pleocyemata</taxon>
        <taxon>Anomura</taxon>
        <taxon>Galatheoidea</taxon>
        <taxon>Porcellanidae</taxon>
        <taxon>Petrolisthes</taxon>
    </lineage>
</organism>
<evidence type="ECO:0000256" key="6">
    <source>
        <dbReference type="ARBA" id="ARBA00023136"/>
    </source>
</evidence>
<dbReference type="SMART" id="SM00202">
    <property type="entry name" value="SR"/>
    <property type="match status" value="1"/>
</dbReference>
<evidence type="ECO:0000256" key="1">
    <source>
        <dbReference type="ARBA" id="ARBA00004167"/>
    </source>
</evidence>
<dbReference type="PROSITE" id="PS50287">
    <property type="entry name" value="SRCR_2"/>
    <property type="match status" value="2"/>
</dbReference>
<keyword evidence="5" id="KW-1133">Transmembrane helix</keyword>
<keyword evidence="3" id="KW-0732">Signal</keyword>
<dbReference type="InterPro" id="IPR001190">
    <property type="entry name" value="SRCR"/>
</dbReference>
<comment type="caution">
    <text evidence="9">Lacks conserved residue(s) required for the propagation of feature annotation.</text>
</comment>
<dbReference type="InterPro" id="IPR036772">
    <property type="entry name" value="SRCR-like_dom_sf"/>
</dbReference>
<comment type="caution">
    <text evidence="11">The sequence shown here is derived from an EMBL/GenBank/DDBJ whole genome shotgun (WGS) entry which is preliminary data.</text>
</comment>
<evidence type="ECO:0000256" key="8">
    <source>
        <dbReference type="ARBA" id="ARBA00023180"/>
    </source>
</evidence>
<reference evidence="11" key="1">
    <citation type="submission" date="2023-11" db="EMBL/GenBank/DDBJ databases">
        <title>Genome assemblies of two species of porcelain crab, Petrolisthes cinctipes and Petrolisthes manimaculis (Anomura: Porcellanidae).</title>
        <authorList>
            <person name="Angst P."/>
        </authorList>
    </citation>
    <scope>NUCLEOTIDE SEQUENCE</scope>
    <source>
        <strain evidence="11">PB745_02</strain>
        <tissue evidence="11">Gill</tissue>
    </source>
</reference>
<keyword evidence="4" id="KW-0677">Repeat</keyword>
<accession>A0AAE1QGL5</accession>
<proteinExistence type="predicted"/>
<evidence type="ECO:0000256" key="4">
    <source>
        <dbReference type="ARBA" id="ARBA00022737"/>
    </source>
</evidence>
<dbReference type="Gene3D" id="3.10.250.10">
    <property type="entry name" value="SRCR-like domain"/>
    <property type="match status" value="2"/>
</dbReference>
<name>A0AAE1QGL5_9EUCA</name>
<keyword evidence="8" id="KW-0325">Glycoprotein</keyword>
<dbReference type="Pfam" id="PF00530">
    <property type="entry name" value="SRCR"/>
    <property type="match status" value="2"/>
</dbReference>
<keyword evidence="12" id="KW-1185">Reference proteome</keyword>
<dbReference type="PANTHER" id="PTHR48071:SF18">
    <property type="entry name" value="DELETED IN MALIGNANT BRAIN TUMORS 1 PROTEIN-RELATED"/>
    <property type="match status" value="1"/>
</dbReference>
<evidence type="ECO:0000256" key="3">
    <source>
        <dbReference type="ARBA" id="ARBA00022729"/>
    </source>
</evidence>
<evidence type="ECO:0000256" key="9">
    <source>
        <dbReference type="PROSITE-ProRule" id="PRU00196"/>
    </source>
</evidence>
<dbReference type="FunFam" id="3.10.250.10:FF:000016">
    <property type="entry name" value="Scavenger receptor cysteine-rich protein type 12"/>
    <property type="match status" value="1"/>
</dbReference>